<feature type="transmembrane region" description="Helical" evidence="8">
    <location>
        <begin position="136"/>
        <end position="157"/>
    </location>
</feature>
<name>A0A9W6MUW3_9HYPH</name>
<dbReference type="PANTHER" id="PTHR30269:SF32">
    <property type="entry name" value="MEMBRANE TRANSPORTER PROTEIN-RELATED"/>
    <property type="match status" value="1"/>
</dbReference>
<evidence type="ECO:0000256" key="4">
    <source>
        <dbReference type="ARBA" id="ARBA00022475"/>
    </source>
</evidence>
<feature type="transmembrane region" description="Helical" evidence="8">
    <location>
        <begin position="169"/>
        <end position="190"/>
    </location>
</feature>
<evidence type="ECO:0000256" key="1">
    <source>
        <dbReference type="ARBA" id="ARBA00004651"/>
    </source>
</evidence>
<keyword evidence="10" id="KW-1185">Reference proteome</keyword>
<organism evidence="9 10">
    <name type="scientific">Hansschlegelia plantiphila</name>
    <dbReference type="NCBI Taxonomy" id="374655"/>
    <lineage>
        <taxon>Bacteria</taxon>
        <taxon>Pseudomonadati</taxon>
        <taxon>Pseudomonadota</taxon>
        <taxon>Alphaproteobacteria</taxon>
        <taxon>Hyphomicrobiales</taxon>
        <taxon>Methylopilaceae</taxon>
        <taxon>Hansschlegelia</taxon>
    </lineage>
</organism>
<evidence type="ECO:0000256" key="6">
    <source>
        <dbReference type="ARBA" id="ARBA00022989"/>
    </source>
</evidence>
<proteinExistence type="inferred from homology"/>
<dbReference type="Pfam" id="PF01925">
    <property type="entry name" value="TauE"/>
    <property type="match status" value="1"/>
</dbReference>
<dbReference type="AlphaFoldDB" id="A0A9W6MUW3"/>
<keyword evidence="7 8" id="KW-0472">Membrane</keyword>
<evidence type="ECO:0000256" key="7">
    <source>
        <dbReference type="ARBA" id="ARBA00023136"/>
    </source>
</evidence>
<protein>
    <recommendedName>
        <fullName evidence="8">Probable membrane transporter protein</fullName>
    </recommendedName>
</protein>
<feature type="transmembrane region" description="Helical" evidence="8">
    <location>
        <begin position="196"/>
        <end position="215"/>
    </location>
</feature>
<dbReference type="InterPro" id="IPR002781">
    <property type="entry name" value="TM_pro_TauE-like"/>
</dbReference>
<evidence type="ECO:0000256" key="5">
    <source>
        <dbReference type="ARBA" id="ARBA00022692"/>
    </source>
</evidence>
<keyword evidence="5 8" id="KW-0812">Transmembrane</keyword>
<comment type="similarity">
    <text evidence="2 8">Belongs to the 4-toluene sulfonate uptake permease (TSUP) (TC 2.A.102) family.</text>
</comment>
<dbReference type="Proteomes" id="UP001143372">
    <property type="component" value="Unassembled WGS sequence"/>
</dbReference>
<feature type="transmembrane region" description="Helical" evidence="8">
    <location>
        <begin position="85"/>
        <end position="116"/>
    </location>
</feature>
<dbReference type="PANTHER" id="PTHR30269">
    <property type="entry name" value="TRANSMEMBRANE PROTEIN YFCA"/>
    <property type="match status" value="1"/>
</dbReference>
<comment type="subcellular location">
    <subcellularLocation>
        <location evidence="1 8">Cell membrane</location>
        <topology evidence="1 8">Multi-pass membrane protein</topology>
    </subcellularLocation>
</comment>
<evidence type="ECO:0000313" key="10">
    <source>
        <dbReference type="Proteomes" id="UP001143372"/>
    </source>
</evidence>
<gene>
    <name evidence="9" type="ORF">GCM10008179_08790</name>
</gene>
<feature type="transmembrane region" description="Helical" evidence="8">
    <location>
        <begin position="227"/>
        <end position="245"/>
    </location>
</feature>
<evidence type="ECO:0000256" key="2">
    <source>
        <dbReference type="ARBA" id="ARBA00009142"/>
    </source>
</evidence>
<sequence length="246" mass="24729">MLELSPALVLFVFLTFTLAGVVKGVTGMGLPTVSMGLLSLVAAPQDAASLLLLPSFATNVWQLLDGPDLFRTARRFRLMMAGVGAGTVATAGVLSGGTAAMATAGLGAMLALYAAFALSGSALPKPGRAERWLSPTVGLVTGALTGATGVFVMPAVPYLQSLGLEKEELIQALGLSFTVSTVALAAGLAATGGLDVSVLGGSALALVPSSLGVAAGTRLRRRIAPQTFRCVFLVGLLALGLYLLGA</sequence>
<evidence type="ECO:0000256" key="3">
    <source>
        <dbReference type="ARBA" id="ARBA00022448"/>
    </source>
</evidence>
<evidence type="ECO:0000313" key="9">
    <source>
        <dbReference type="EMBL" id="GLK67241.1"/>
    </source>
</evidence>
<dbReference type="InterPro" id="IPR052017">
    <property type="entry name" value="TSUP"/>
</dbReference>
<dbReference type="GO" id="GO:0005886">
    <property type="term" value="C:plasma membrane"/>
    <property type="evidence" value="ECO:0007669"/>
    <property type="project" value="UniProtKB-SubCell"/>
</dbReference>
<accession>A0A9W6MUW3</accession>
<reference evidence="9" key="1">
    <citation type="journal article" date="2014" name="Int. J. Syst. Evol. Microbiol.">
        <title>Complete genome sequence of Corynebacterium casei LMG S-19264T (=DSM 44701T), isolated from a smear-ripened cheese.</title>
        <authorList>
            <consortium name="US DOE Joint Genome Institute (JGI-PGF)"/>
            <person name="Walter F."/>
            <person name="Albersmeier A."/>
            <person name="Kalinowski J."/>
            <person name="Ruckert C."/>
        </authorList>
    </citation>
    <scope>NUCLEOTIDE SEQUENCE</scope>
    <source>
        <strain evidence="9">VKM B-2347</strain>
    </source>
</reference>
<dbReference type="EMBL" id="BSFI01000004">
    <property type="protein sequence ID" value="GLK67241.1"/>
    <property type="molecule type" value="Genomic_DNA"/>
</dbReference>
<comment type="caution">
    <text evidence="9">The sequence shown here is derived from an EMBL/GenBank/DDBJ whole genome shotgun (WGS) entry which is preliminary data.</text>
</comment>
<reference evidence="9" key="2">
    <citation type="submission" date="2023-01" db="EMBL/GenBank/DDBJ databases">
        <authorList>
            <person name="Sun Q."/>
            <person name="Evtushenko L."/>
        </authorList>
    </citation>
    <scope>NUCLEOTIDE SEQUENCE</scope>
    <source>
        <strain evidence="9">VKM B-2347</strain>
    </source>
</reference>
<keyword evidence="4 8" id="KW-1003">Cell membrane</keyword>
<dbReference type="RefSeq" id="WP_271167494.1">
    <property type="nucleotide sequence ID" value="NZ_BSFI01000004.1"/>
</dbReference>
<evidence type="ECO:0000256" key="8">
    <source>
        <dbReference type="RuleBase" id="RU363041"/>
    </source>
</evidence>
<keyword evidence="6 8" id="KW-1133">Transmembrane helix</keyword>
<keyword evidence="3" id="KW-0813">Transport</keyword>